<dbReference type="PROSITE" id="PS50112">
    <property type="entry name" value="PAS"/>
    <property type="match status" value="1"/>
</dbReference>
<dbReference type="RefSeq" id="WP_316435812.1">
    <property type="nucleotide sequence ID" value="NZ_CP053587.1"/>
</dbReference>
<dbReference type="InterPro" id="IPR003018">
    <property type="entry name" value="GAF"/>
</dbReference>
<dbReference type="Pfam" id="PF01590">
    <property type="entry name" value="GAF"/>
    <property type="match status" value="1"/>
</dbReference>
<dbReference type="EMBL" id="CP053587">
    <property type="protein sequence ID" value="WNZ27497.1"/>
    <property type="molecule type" value="Genomic_DNA"/>
</dbReference>
<feature type="domain" description="PAS" evidence="1">
    <location>
        <begin position="1"/>
        <end position="66"/>
    </location>
</feature>
<dbReference type="Gene3D" id="3.30.450.20">
    <property type="entry name" value="PAS domain"/>
    <property type="match status" value="1"/>
</dbReference>
<dbReference type="SUPFAM" id="SSF55781">
    <property type="entry name" value="GAF domain-like"/>
    <property type="match status" value="1"/>
</dbReference>
<evidence type="ECO:0000313" key="2">
    <source>
        <dbReference type="EMBL" id="WNZ27497.1"/>
    </source>
</evidence>
<dbReference type="InterPro" id="IPR029016">
    <property type="entry name" value="GAF-like_dom_sf"/>
</dbReference>
<dbReference type="CDD" id="cd00130">
    <property type="entry name" value="PAS"/>
    <property type="match status" value="1"/>
</dbReference>
<sequence>MAIEQAGVGIAYWDLQNQIVYFSGSLGAWCGYKESKPFLYEDFLAQIHPHDRLELYKLIEQVKRTSTPGQVEYRIMPLQEQQLRSCFNPCLIEGQLTHLIEIVFNLSNFQPKPKGDEVPDLISLRAAISTITSALVYRYPLAFIYTTVSEFLTCILQADCVHIYQYEVTQQIWRNIYDYRQRPDLPSAIGVEFANQNNCISNALRQAQPLQFNSQDFQGTDPEPEFIAQFFGLWMVLPIQINNHFWGSLLIIRCDTATLWTEQEFNQAIILGDYISLAIAAQS</sequence>
<proteinExistence type="predicted"/>
<dbReference type="InterPro" id="IPR035965">
    <property type="entry name" value="PAS-like_dom_sf"/>
</dbReference>
<dbReference type="InterPro" id="IPR000014">
    <property type="entry name" value="PAS"/>
</dbReference>
<dbReference type="Gene3D" id="3.30.450.40">
    <property type="match status" value="1"/>
</dbReference>
<organism evidence="2">
    <name type="scientific">Leptolyngbya sp. NK1-12</name>
    <dbReference type="NCBI Taxonomy" id="2547451"/>
    <lineage>
        <taxon>Bacteria</taxon>
        <taxon>Bacillati</taxon>
        <taxon>Cyanobacteriota</taxon>
        <taxon>Cyanophyceae</taxon>
        <taxon>Leptolyngbyales</taxon>
        <taxon>Leptolyngbyaceae</taxon>
        <taxon>Leptolyngbya group</taxon>
        <taxon>Leptolyngbya</taxon>
    </lineage>
</organism>
<protein>
    <recommendedName>
        <fullName evidence="1">PAS domain-containing protein</fullName>
    </recommendedName>
</protein>
<reference evidence="2" key="1">
    <citation type="submission" date="2020-05" db="EMBL/GenBank/DDBJ databases">
        <authorList>
            <person name="Zhu T."/>
            <person name="Keshari N."/>
            <person name="Lu X."/>
        </authorList>
    </citation>
    <scope>NUCLEOTIDE SEQUENCE</scope>
    <source>
        <strain evidence="2">NK1-12</strain>
    </source>
</reference>
<accession>A0AA97AP46</accession>
<name>A0AA97AP46_9CYAN</name>
<dbReference type="SUPFAM" id="SSF55785">
    <property type="entry name" value="PYP-like sensor domain (PAS domain)"/>
    <property type="match status" value="1"/>
</dbReference>
<dbReference type="AlphaFoldDB" id="A0AA97AP46"/>
<evidence type="ECO:0000259" key="1">
    <source>
        <dbReference type="PROSITE" id="PS50112"/>
    </source>
</evidence>
<gene>
    <name evidence="2" type="ORF">HJG54_31975</name>
</gene>